<dbReference type="CDD" id="cd00293">
    <property type="entry name" value="USP-like"/>
    <property type="match status" value="1"/>
</dbReference>
<sequence>MNTILIPTDFSANAMNAVSYAVKFFKYQRCEIYLMHAYADEVYSDTVAMSTSDFGNFKAKIEKGVDDSLHNLLGNINEISPNPRHQYKTLSVFGSLVDSTNDFVEEKNIDIVIMGTKGKTNDQKLTFGSHTLQVLKYVQCPVLAIPENFEYVKPKKILFPTDYMVPYKKRELKLLCELACSYRSEIHFLYLSKFKKLAKRQEDNKIFLEAALQDLTLIFEIIDSEERLETIQKYIEINDIQLLVMVNSRHSFLESMLSKSTIDQLGLAIKVPFLVMQNLVR</sequence>
<evidence type="ECO:0000256" key="1">
    <source>
        <dbReference type="ARBA" id="ARBA00008791"/>
    </source>
</evidence>
<dbReference type="Proteomes" id="UP001549799">
    <property type="component" value="Unassembled WGS sequence"/>
</dbReference>
<dbReference type="PANTHER" id="PTHR46268:SF6">
    <property type="entry name" value="UNIVERSAL STRESS PROTEIN UP12"/>
    <property type="match status" value="1"/>
</dbReference>
<dbReference type="InterPro" id="IPR014729">
    <property type="entry name" value="Rossmann-like_a/b/a_fold"/>
</dbReference>
<comment type="similarity">
    <text evidence="1">Belongs to the universal stress protein A family.</text>
</comment>
<dbReference type="Gene3D" id="3.40.50.620">
    <property type="entry name" value="HUPs"/>
    <property type="match status" value="2"/>
</dbReference>
<proteinExistence type="inferred from homology"/>
<evidence type="ECO:0000259" key="2">
    <source>
        <dbReference type="Pfam" id="PF00582"/>
    </source>
</evidence>
<dbReference type="PANTHER" id="PTHR46268">
    <property type="entry name" value="STRESS RESPONSE PROTEIN NHAX"/>
    <property type="match status" value="1"/>
</dbReference>
<evidence type="ECO:0000313" key="3">
    <source>
        <dbReference type="EMBL" id="MET6990864.1"/>
    </source>
</evidence>
<dbReference type="EMBL" id="JBEXAE010000004">
    <property type="protein sequence ID" value="MET6990864.1"/>
    <property type="molecule type" value="Genomic_DNA"/>
</dbReference>
<evidence type="ECO:0000313" key="4">
    <source>
        <dbReference type="Proteomes" id="UP001549799"/>
    </source>
</evidence>
<reference evidence="3 4" key="1">
    <citation type="submission" date="2024-07" db="EMBL/GenBank/DDBJ databases">
        <title>The genome sequence of type strain Sediminicola arcticus GDMCC 1.2805.</title>
        <authorList>
            <person name="Liu Y."/>
        </authorList>
    </citation>
    <scope>NUCLEOTIDE SEQUENCE [LARGE SCALE GENOMIC DNA]</scope>
    <source>
        <strain evidence="3 4">GDMCC 1.2805</strain>
    </source>
</reference>
<dbReference type="Pfam" id="PF00582">
    <property type="entry name" value="Usp"/>
    <property type="match status" value="1"/>
</dbReference>
<organism evidence="3 4">
    <name type="scientific">Sediminicola arcticus</name>
    <dbReference type="NCBI Taxonomy" id="1574308"/>
    <lineage>
        <taxon>Bacteria</taxon>
        <taxon>Pseudomonadati</taxon>
        <taxon>Bacteroidota</taxon>
        <taxon>Flavobacteriia</taxon>
        <taxon>Flavobacteriales</taxon>
        <taxon>Flavobacteriaceae</taxon>
        <taxon>Sediminicola</taxon>
    </lineage>
</organism>
<accession>A0ABV2SUL3</accession>
<dbReference type="SUPFAM" id="SSF52402">
    <property type="entry name" value="Adenine nucleotide alpha hydrolases-like"/>
    <property type="match status" value="2"/>
</dbReference>
<feature type="domain" description="UspA" evidence="2">
    <location>
        <begin position="2"/>
        <end position="146"/>
    </location>
</feature>
<dbReference type="InterPro" id="IPR006016">
    <property type="entry name" value="UspA"/>
</dbReference>
<dbReference type="RefSeq" id="WP_354615264.1">
    <property type="nucleotide sequence ID" value="NZ_JBEXAE010000004.1"/>
</dbReference>
<comment type="caution">
    <text evidence="3">The sequence shown here is derived from an EMBL/GenBank/DDBJ whole genome shotgun (WGS) entry which is preliminary data.</text>
</comment>
<protein>
    <submittedName>
        <fullName evidence="3">Universal stress protein</fullName>
    </submittedName>
</protein>
<keyword evidence="4" id="KW-1185">Reference proteome</keyword>
<gene>
    <name evidence="3" type="ORF">ABXZ36_09420</name>
</gene>
<dbReference type="PRINTS" id="PR01438">
    <property type="entry name" value="UNVRSLSTRESS"/>
</dbReference>
<name>A0ABV2SUL3_9FLAO</name>
<dbReference type="InterPro" id="IPR006015">
    <property type="entry name" value="Universal_stress_UspA"/>
</dbReference>